<evidence type="ECO:0008006" key="3">
    <source>
        <dbReference type="Google" id="ProtNLM"/>
    </source>
</evidence>
<organism evidence="1 2">
    <name type="scientific">Hyaloscypha hepaticicola</name>
    <dbReference type="NCBI Taxonomy" id="2082293"/>
    <lineage>
        <taxon>Eukaryota</taxon>
        <taxon>Fungi</taxon>
        <taxon>Dikarya</taxon>
        <taxon>Ascomycota</taxon>
        <taxon>Pezizomycotina</taxon>
        <taxon>Leotiomycetes</taxon>
        <taxon>Helotiales</taxon>
        <taxon>Hyaloscyphaceae</taxon>
        <taxon>Hyaloscypha</taxon>
    </lineage>
</organism>
<reference evidence="1 2" key="1">
    <citation type="submission" date="2016-05" db="EMBL/GenBank/DDBJ databases">
        <title>A degradative enzymes factory behind the ericoid mycorrhizal symbiosis.</title>
        <authorList>
            <consortium name="DOE Joint Genome Institute"/>
            <person name="Martino E."/>
            <person name="Morin E."/>
            <person name="Grelet G."/>
            <person name="Kuo A."/>
            <person name="Kohler A."/>
            <person name="Daghino S."/>
            <person name="Barry K."/>
            <person name="Choi C."/>
            <person name="Cichocki N."/>
            <person name="Clum A."/>
            <person name="Copeland A."/>
            <person name="Hainaut M."/>
            <person name="Haridas S."/>
            <person name="Labutti K."/>
            <person name="Lindquist E."/>
            <person name="Lipzen A."/>
            <person name="Khouja H.-R."/>
            <person name="Murat C."/>
            <person name="Ohm R."/>
            <person name="Olson A."/>
            <person name="Spatafora J."/>
            <person name="Veneault-Fourrey C."/>
            <person name="Henrissat B."/>
            <person name="Grigoriev I."/>
            <person name="Martin F."/>
            <person name="Perotto S."/>
        </authorList>
    </citation>
    <scope>NUCLEOTIDE SEQUENCE [LARGE SCALE GENOMIC DNA]</scope>
    <source>
        <strain evidence="1 2">UAMH 7357</strain>
    </source>
</reference>
<dbReference type="STRING" id="1745343.A0A2J6QI30"/>
<name>A0A2J6QI30_9HELO</name>
<accession>A0A2J6QI30</accession>
<dbReference type="AlphaFoldDB" id="A0A2J6QI30"/>
<gene>
    <name evidence="1" type="ORF">NA56DRAFT_642167</name>
</gene>
<proteinExistence type="predicted"/>
<dbReference type="PANTHER" id="PTHR10622">
    <property type="entry name" value="HET DOMAIN-CONTAINING PROTEIN"/>
    <property type="match status" value="1"/>
</dbReference>
<dbReference type="OrthoDB" id="3432186at2759"/>
<dbReference type="Proteomes" id="UP000235672">
    <property type="component" value="Unassembled WGS sequence"/>
</dbReference>
<keyword evidence="2" id="KW-1185">Reference proteome</keyword>
<evidence type="ECO:0000313" key="2">
    <source>
        <dbReference type="Proteomes" id="UP000235672"/>
    </source>
</evidence>
<sequence length="70" mass="8175">MWLLDSKSLELKLYYDDNIPPYAILSYAWGENEVSFQQMNGPRDQIQFHAGFIKIQRCCAQAATYGFEHI</sequence>
<dbReference type="PANTHER" id="PTHR10622:SF10">
    <property type="entry name" value="HET DOMAIN-CONTAINING PROTEIN"/>
    <property type="match status" value="1"/>
</dbReference>
<dbReference type="EMBL" id="KZ613469">
    <property type="protein sequence ID" value="PMD25922.1"/>
    <property type="molecule type" value="Genomic_DNA"/>
</dbReference>
<evidence type="ECO:0000313" key="1">
    <source>
        <dbReference type="EMBL" id="PMD25922.1"/>
    </source>
</evidence>
<protein>
    <recommendedName>
        <fullName evidence="3">Heterokaryon incompatibility domain-containing protein</fullName>
    </recommendedName>
</protein>